<evidence type="ECO:0000256" key="4">
    <source>
        <dbReference type="ARBA" id="ARBA00023128"/>
    </source>
</evidence>
<dbReference type="PANTHER" id="PTHR21396">
    <property type="entry name" value="39S RIBOSOMAL PROTEIN L43"/>
    <property type="match status" value="1"/>
</dbReference>
<dbReference type="Gene3D" id="3.40.30.10">
    <property type="entry name" value="Glutaredoxin"/>
    <property type="match status" value="1"/>
</dbReference>
<dbReference type="GeneID" id="22577574"/>
<evidence type="ECO:0000313" key="9">
    <source>
        <dbReference type="Proteomes" id="UP000063063"/>
    </source>
</evidence>
<evidence type="ECO:0000256" key="6">
    <source>
        <dbReference type="ARBA" id="ARBA00035188"/>
    </source>
</evidence>
<gene>
    <name evidence="8" type="ORF">LPMP_311480</name>
</gene>
<feature type="domain" description="Ribosomal protein/NADH dehydrogenase" evidence="7">
    <location>
        <begin position="19"/>
        <end position="90"/>
    </location>
</feature>
<dbReference type="RefSeq" id="XP_010701539.1">
    <property type="nucleotide sequence ID" value="XM_010703237.1"/>
</dbReference>
<dbReference type="eggNOG" id="ENOG502R9IB">
    <property type="taxonomic scope" value="Eukaryota"/>
</dbReference>
<dbReference type="InterPro" id="IPR036249">
    <property type="entry name" value="Thioredoxin-like_sf"/>
</dbReference>
<sequence>MSRNGELCLQKIIVSYSPNKGNPAMRQFMATYLPEFYRQYPQVKIDIRPRQWPESSITGVYRDGSEKAYSICFLSSMGINVRFHRLVNEGNDYNHSFSASHLHMQRRSVQGVWNPYLWNYEGTRARHKPPAKWNRKLTEREWDYYIQQYGAQMKAEEDTIADRVRRYTDIPEASTEEVQQRWKEHVMPRLQTDLEYNLSHWKKQHLSGARRPSLPTLKEYSLFSVPDHSSLGQDAIDMLRRREAQREEEWWRERKGQLKPPK</sequence>
<proteinExistence type="inferred from homology"/>
<dbReference type="EMBL" id="CP009400">
    <property type="protein sequence ID" value="AIO00739.1"/>
    <property type="molecule type" value="Genomic_DNA"/>
</dbReference>
<keyword evidence="3" id="KW-0689">Ribosomal protein</keyword>
<keyword evidence="5" id="KW-0687">Ribonucleoprotein</keyword>
<name>A0A088RXM4_LEIPA</name>
<dbReference type="InterPro" id="IPR007741">
    <property type="entry name" value="Ribosomal_mL43/mS25/NADH_DH"/>
</dbReference>
<dbReference type="OrthoDB" id="276443at2759"/>
<evidence type="ECO:0000259" key="7">
    <source>
        <dbReference type="SMART" id="SM00916"/>
    </source>
</evidence>
<dbReference type="SMART" id="SM00916">
    <property type="entry name" value="L51_S25_CI-B8"/>
    <property type="match status" value="1"/>
</dbReference>
<dbReference type="VEuPathDB" id="TriTrypDB:LPAL13_310020900"/>
<evidence type="ECO:0000256" key="3">
    <source>
        <dbReference type="ARBA" id="ARBA00022980"/>
    </source>
</evidence>
<dbReference type="KEGG" id="lpan:LPMP_311480"/>
<evidence type="ECO:0000256" key="5">
    <source>
        <dbReference type="ARBA" id="ARBA00023274"/>
    </source>
</evidence>
<dbReference type="GO" id="GO:0032543">
    <property type="term" value="P:mitochondrial translation"/>
    <property type="evidence" value="ECO:0007669"/>
    <property type="project" value="InterPro"/>
</dbReference>
<dbReference type="InterPro" id="IPR039927">
    <property type="entry name" value="Ribosomal_mL43"/>
</dbReference>
<keyword evidence="9" id="KW-1185">Reference proteome</keyword>
<dbReference type="FunFam" id="3.40.30.10:FF:000328">
    <property type="entry name" value="Mitochondrial ribosomal protein L51 / S25 / CI-B8 domain containing protein"/>
    <property type="match status" value="1"/>
</dbReference>
<comment type="subcellular location">
    <subcellularLocation>
        <location evidence="1">Mitochondrion</location>
    </subcellularLocation>
</comment>
<dbReference type="GO" id="GO:0003735">
    <property type="term" value="F:structural constituent of ribosome"/>
    <property type="evidence" value="ECO:0007669"/>
    <property type="project" value="InterPro"/>
</dbReference>
<reference evidence="8 9" key="1">
    <citation type="journal article" date="2015" name="Sci. Rep.">
        <title>The genome of Leishmania panamensis: insights into genomics of the L. (Viannia) subgenus.</title>
        <authorList>
            <person name="Llanes A."/>
            <person name="Restrepo C.M."/>
            <person name="Vecchio G.D."/>
            <person name="Anguizola F.J."/>
            <person name="Lleonart R."/>
        </authorList>
    </citation>
    <scope>NUCLEOTIDE SEQUENCE [LARGE SCALE GENOMIC DNA]</scope>
    <source>
        <strain evidence="8 9">MHOM/PA/94/PSC-1</strain>
    </source>
</reference>
<dbReference type="SUPFAM" id="SSF52833">
    <property type="entry name" value="Thioredoxin-like"/>
    <property type="match status" value="1"/>
</dbReference>
<keyword evidence="4" id="KW-0496">Mitochondrion</keyword>
<dbReference type="AlphaFoldDB" id="A0A088RXM4"/>
<evidence type="ECO:0000313" key="8">
    <source>
        <dbReference type="EMBL" id="AIO00739.1"/>
    </source>
</evidence>
<dbReference type="VEuPathDB" id="TriTrypDB:LPMP_311480"/>
<evidence type="ECO:0000256" key="2">
    <source>
        <dbReference type="ARBA" id="ARBA00006073"/>
    </source>
</evidence>
<protein>
    <recommendedName>
        <fullName evidence="6">Large ribosomal subunit protein mL43</fullName>
    </recommendedName>
</protein>
<dbReference type="GO" id="GO:0005762">
    <property type="term" value="C:mitochondrial large ribosomal subunit"/>
    <property type="evidence" value="ECO:0007669"/>
    <property type="project" value="TreeGrafter"/>
</dbReference>
<dbReference type="Proteomes" id="UP000063063">
    <property type="component" value="Chromosome 31"/>
</dbReference>
<evidence type="ECO:0000256" key="1">
    <source>
        <dbReference type="ARBA" id="ARBA00004173"/>
    </source>
</evidence>
<dbReference type="Pfam" id="PF05047">
    <property type="entry name" value="L51_S25_CI-B8"/>
    <property type="match status" value="1"/>
</dbReference>
<organism evidence="8 9">
    <name type="scientific">Leishmania panamensis</name>
    <dbReference type="NCBI Taxonomy" id="5679"/>
    <lineage>
        <taxon>Eukaryota</taxon>
        <taxon>Discoba</taxon>
        <taxon>Euglenozoa</taxon>
        <taxon>Kinetoplastea</taxon>
        <taxon>Metakinetoplastina</taxon>
        <taxon>Trypanosomatida</taxon>
        <taxon>Trypanosomatidae</taxon>
        <taxon>Leishmaniinae</taxon>
        <taxon>Leishmania</taxon>
        <taxon>Leishmania guyanensis species complex</taxon>
    </lineage>
</organism>
<dbReference type="PANTHER" id="PTHR21396:SF2">
    <property type="entry name" value="LARGE RIBOSOMAL SUBUNIT PROTEIN ML43"/>
    <property type="match status" value="1"/>
</dbReference>
<comment type="similarity">
    <text evidence="2">Belongs to the mitochondrion-specific ribosomal protein mL43 family.</text>
</comment>
<accession>A0A088RXM4</accession>